<accession>A0A183C893</accession>
<feature type="region of interest" description="Disordered" evidence="1">
    <location>
        <begin position="233"/>
        <end position="270"/>
    </location>
</feature>
<reference evidence="3" key="2">
    <citation type="submission" date="2014-05" db="EMBL/GenBank/DDBJ databases">
        <title>The genome and life-stage specific transcriptomes of Globodera pallida elucidate key aspects of plant parasitism by a cyst nematode.</title>
        <authorList>
            <person name="Cotton J.A."/>
            <person name="Lilley C.J."/>
            <person name="Jones L.M."/>
            <person name="Kikuchi T."/>
            <person name="Reid A.J."/>
            <person name="Thorpe P."/>
            <person name="Tsai I.J."/>
            <person name="Beasley H."/>
            <person name="Blok V."/>
            <person name="Cock P.J.A."/>
            <person name="Van den Akker S.E."/>
            <person name="Holroyd N."/>
            <person name="Hunt M."/>
            <person name="Mantelin S."/>
            <person name="Naghra H."/>
            <person name="Pain A."/>
            <person name="Palomares-Rius J.E."/>
            <person name="Zarowiecki M."/>
            <person name="Berriman M."/>
            <person name="Jones J.T."/>
            <person name="Urwin P.E."/>
        </authorList>
    </citation>
    <scope>NUCLEOTIDE SEQUENCE [LARGE SCALE GENOMIC DNA]</scope>
    <source>
        <strain evidence="3">Lindley</strain>
    </source>
</reference>
<dbReference type="SUPFAM" id="SSF56672">
    <property type="entry name" value="DNA/RNA polymerases"/>
    <property type="match status" value="1"/>
</dbReference>
<protein>
    <submittedName>
        <fullName evidence="4">Reverse transcriptase domain-containing protein</fullName>
    </submittedName>
</protein>
<dbReference type="Pfam" id="PF00078">
    <property type="entry name" value="RVT_1"/>
    <property type="match status" value="1"/>
</dbReference>
<dbReference type="Proteomes" id="UP000050741">
    <property type="component" value="Unassembled WGS sequence"/>
</dbReference>
<feature type="domain" description="Reverse transcriptase" evidence="2">
    <location>
        <begin position="285"/>
        <end position="431"/>
    </location>
</feature>
<dbReference type="WBParaSite" id="GPLIN_000908900">
    <property type="protein sequence ID" value="GPLIN_000908900"/>
    <property type="gene ID" value="GPLIN_000908900"/>
</dbReference>
<proteinExistence type="predicted"/>
<dbReference type="InterPro" id="IPR000477">
    <property type="entry name" value="RT_dom"/>
</dbReference>
<dbReference type="PANTHER" id="PTHR24559:SF444">
    <property type="entry name" value="REVERSE TRANSCRIPTASE DOMAIN-CONTAINING PROTEIN"/>
    <property type="match status" value="1"/>
</dbReference>
<reference evidence="3" key="1">
    <citation type="submission" date="2013-12" db="EMBL/GenBank/DDBJ databases">
        <authorList>
            <person name="Aslett M."/>
        </authorList>
    </citation>
    <scope>NUCLEOTIDE SEQUENCE [LARGE SCALE GENOMIC DNA]</scope>
    <source>
        <strain evidence="3">Lindley</strain>
    </source>
</reference>
<dbReference type="InterPro" id="IPR043502">
    <property type="entry name" value="DNA/RNA_pol_sf"/>
</dbReference>
<dbReference type="AlphaFoldDB" id="A0A183C893"/>
<name>A0A183C893_GLOPA</name>
<evidence type="ECO:0000313" key="4">
    <source>
        <dbReference type="WBParaSite" id="GPLIN_000908900"/>
    </source>
</evidence>
<reference evidence="4" key="3">
    <citation type="submission" date="2016-06" db="UniProtKB">
        <authorList>
            <consortium name="WormBaseParasite"/>
        </authorList>
    </citation>
    <scope>IDENTIFICATION</scope>
</reference>
<organism evidence="3 4">
    <name type="scientific">Globodera pallida</name>
    <name type="common">Potato cyst nematode worm</name>
    <name type="synonym">Heterodera pallida</name>
    <dbReference type="NCBI Taxonomy" id="36090"/>
    <lineage>
        <taxon>Eukaryota</taxon>
        <taxon>Metazoa</taxon>
        <taxon>Ecdysozoa</taxon>
        <taxon>Nematoda</taxon>
        <taxon>Chromadorea</taxon>
        <taxon>Rhabditida</taxon>
        <taxon>Tylenchina</taxon>
        <taxon>Tylenchomorpha</taxon>
        <taxon>Tylenchoidea</taxon>
        <taxon>Heteroderidae</taxon>
        <taxon>Heteroderinae</taxon>
        <taxon>Globodera</taxon>
    </lineage>
</organism>
<dbReference type="Gene3D" id="3.30.70.270">
    <property type="match status" value="1"/>
</dbReference>
<dbReference type="CDD" id="cd01647">
    <property type="entry name" value="RT_LTR"/>
    <property type="match status" value="1"/>
</dbReference>
<dbReference type="InterPro" id="IPR043128">
    <property type="entry name" value="Rev_trsase/Diguanyl_cyclase"/>
</dbReference>
<sequence>MSEANAIQQDSGQSTGNALFVSRNGKSKSLNDVKAVRELYIPNALEHNTEVWACRKVKKRARKFTTLRRMAEHKTCDLGTLAEQDELWCTQHEIDLTPRFWLIRSFSWAITETQCGFMMEQREWTATAYQLTQRDWHGRCSTTQSCTRPELALHFLKFGRMFDSKKIENQVLEVDQPRCPEIVALAEHSAHQMAQINVTYLNTHAVVTGMVRASRIHAGMHMALANELKQSDEGPWLGEQKNQGPLRGRTRHYNHNGGAAEHKTSSHSLQISGRDTPWISNIVLVQKKDGGLRPCIDFRKLNEVTVPNHFPLPRLEVVLEKVGNCHWYTSLDLPSGFLQIRLTERASRKCGIITEDDVFQMAHMPIGLRNATSAFARVMAHVLSGLEESVIVYVVDFRIYTKSPDFKEHLDALRQVFVRLKQYDLKVSPKRWRTHDLKKTLLKHGPSLRIRPRIRLEALHQQTRRDG</sequence>
<dbReference type="Gene3D" id="3.10.10.10">
    <property type="entry name" value="HIV Type 1 Reverse Transcriptase, subunit A, domain 1"/>
    <property type="match status" value="1"/>
</dbReference>
<evidence type="ECO:0000313" key="3">
    <source>
        <dbReference type="Proteomes" id="UP000050741"/>
    </source>
</evidence>
<evidence type="ECO:0000256" key="1">
    <source>
        <dbReference type="SAM" id="MobiDB-lite"/>
    </source>
</evidence>
<evidence type="ECO:0000259" key="2">
    <source>
        <dbReference type="Pfam" id="PF00078"/>
    </source>
</evidence>
<keyword evidence="3" id="KW-1185">Reference proteome</keyword>
<dbReference type="InterPro" id="IPR053134">
    <property type="entry name" value="RNA-dir_DNA_polymerase"/>
</dbReference>
<dbReference type="PANTHER" id="PTHR24559">
    <property type="entry name" value="TRANSPOSON TY3-I GAG-POL POLYPROTEIN"/>
    <property type="match status" value="1"/>
</dbReference>